<name>A0ACC0GWE3_9ERIC</name>
<comment type="caution">
    <text evidence="1">The sequence shown here is derived from an EMBL/GenBank/DDBJ whole genome shotgun (WGS) entry which is preliminary data.</text>
</comment>
<sequence length="277" mass="30266">MVSFISTVPSLVALAPLPSPTTNTTSVAVSKYPIHASTVRCKIEADNGSGDQFGRRDILKCFGATLGMEIIASSGSFVEEANAADLIQRRQRSEFQSSVKGTLFTAIKANPYLVPSLLTLAMNDAMTYDKATKSGGPNGSVRFRLHVILITKFVLYTTYMAINLLRYTGISHSQSALKSTFLVSAIRKCGGNEEKGSLLYTAYGSNGQQFGRSDAQKPNPKGRVPLWAKASVQEMKDKFLAIGFGPRQTLLATDRDVAPWVEKYQRSRETVSKTDYK</sequence>
<gene>
    <name evidence="1" type="ORF">LOK49_LG08G01011</name>
</gene>
<organism evidence="1 2">
    <name type="scientific">Camellia lanceoleosa</name>
    <dbReference type="NCBI Taxonomy" id="1840588"/>
    <lineage>
        <taxon>Eukaryota</taxon>
        <taxon>Viridiplantae</taxon>
        <taxon>Streptophyta</taxon>
        <taxon>Embryophyta</taxon>
        <taxon>Tracheophyta</taxon>
        <taxon>Spermatophyta</taxon>
        <taxon>Magnoliopsida</taxon>
        <taxon>eudicotyledons</taxon>
        <taxon>Gunneridae</taxon>
        <taxon>Pentapetalae</taxon>
        <taxon>asterids</taxon>
        <taxon>Ericales</taxon>
        <taxon>Theaceae</taxon>
        <taxon>Camellia</taxon>
    </lineage>
</organism>
<dbReference type="EMBL" id="CM045766">
    <property type="protein sequence ID" value="KAI8005485.1"/>
    <property type="molecule type" value="Genomic_DNA"/>
</dbReference>
<keyword evidence="2" id="KW-1185">Reference proteome</keyword>
<feature type="non-terminal residue" evidence="1">
    <location>
        <position position="277"/>
    </location>
</feature>
<dbReference type="Proteomes" id="UP001060215">
    <property type="component" value="Chromosome 9"/>
</dbReference>
<evidence type="ECO:0000313" key="2">
    <source>
        <dbReference type="Proteomes" id="UP001060215"/>
    </source>
</evidence>
<protein>
    <submittedName>
        <fullName evidence="1">Uncharacterized protein</fullName>
    </submittedName>
</protein>
<evidence type="ECO:0000313" key="1">
    <source>
        <dbReference type="EMBL" id="KAI8005485.1"/>
    </source>
</evidence>
<accession>A0ACC0GWE3</accession>
<proteinExistence type="predicted"/>
<reference evidence="1 2" key="1">
    <citation type="journal article" date="2022" name="Plant J.">
        <title>Chromosome-level genome of Camellia lanceoleosa provides a valuable resource for understanding genome evolution and self-incompatibility.</title>
        <authorList>
            <person name="Gong W."/>
            <person name="Xiao S."/>
            <person name="Wang L."/>
            <person name="Liao Z."/>
            <person name="Chang Y."/>
            <person name="Mo W."/>
            <person name="Hu G."/>
            <person name="Li W."/>
            <person name="Zhao G."/>
            <person name="Zhu H."/>
            <person name="Hu X."/>
            <person name="Ji K."/>
            <person name="Xiang X."/>
            <person name="Song Q."/>
            <person name="Yuan D."/>
            <person name="Jin S."/>
            <person name="Zhang L."/>
        </authorList>
    </citation>
    <scope>NUCLEOTIDE SEQUENCE [LARGE SCALE GENOMIC DNA]</scope>
    <source>
        <strain evidence="1">SQ_2022a</strain>
    </source>
</reference>